<keyword evidence="2" id="KW-0067">ATP-binding</keyword>
<dbReference type="PANTHER" id="PTHR47117">
    <property type="entry name" value="STAR-RELATED LIPID TRANSFER PROTEIN 9"/>
    <property type="match status" value="1"/>
</dbReference>
<dbReference type="InterPro" id="IPR027417">
    <property type="entry name" value="P-loop_NTPase"/>
</dbReference>
<dbReference type="EMBL" id="SRLO01000426">
    <property type="protein sequence ID" value="TNN56526.1"/>
    <property type="molecule type" value="Genomic_DNA"/>
</dbReference>
<keyword evidence="1" id="KW-0547">Nucleotide-binding</keyword>
<dbReference type="GO" id="GO:0007018">
    <property type="term" value="P:microtubule-based movement"/>
    <property type="evidence" value="ECO:0007669"/>
    <property type="project" value="InterPro"/>
</dbReference>
<dbReference type="GO" id="GO:0005524">
    <property type="term" value="F:ATP binding"/>
    <property type="evidence" value="ECO:0007669"/>
    <property type="project" value="UniProtKB-KW"/>
</dbReference>
<accession>A0A4Z2GSP3</accession>
<proteinExistence type="inferred from homology"/>
<comment type="caution">
    <text evidence="5">The sequence shown here is derived from an EMBL/GenBank/DDBJ whole genome shotgun (WGS) entry which is preliminary data.</text>
</comment>
<name>A0A4Z2GSP3_9TELE</name>
<feature type="domain" description="Kinesin motor" evidence="4">
    <location>
        <begin position="3"/>
        <end position="85"/>
    </location>
</feature>
<comment type="caution">
    <text evidence="3">Lacks conserved residue(s) required for the propagation of feature annotation.</text>
</comment>
<dbReference type="InterPro" id="IPR036961">
    <property type="entry name" value="Kinesin_motor_dom_sf"/>
</dbReference>
<evidence type="ECO:0000313" key="5">
    <source>
        <dbReference type="EMBL" id="TNN56526.1"/>
    </source>
</evidence>
<dbReference type="InterPro" id="IPR001752">
    <property type="entry name" value="Kinesin_motor_dom"/>
</dbReference>
<evidence type="ECO:0000313" key="6">
    <source>
        <dbReference type="Proteomes" id="UP000314294"/>
    </source>
</evidence>
<evidence type="ECO:0000256" key="2">
    <source>
        <dbReference type="ARBA" id="ARBA00022840"/>
    </source>
</evidence>
<keyword evidence="6" id="KW-1185">Reference proteome</keyword>
<organism evidence="5 6">
    <name type="scientific">Liparis tanakae</name>
    <name type="common">Tanaka's snailfish</name>
    <dbReference type="NCBI Taxonomy" id="230148"/>
    <lineage>
        <taxon>Eukaryota</taxon>
        <taxon>Metazoa</taxon>
        <taxon>Chordata</taxon>
        <taxon>Craniata</taxon>
        <taxon>Vertebrata</taxon>
        <taxon>Euteleostomi</taxon>
        <taxon>Actinopterygii</taxon>
        <taxon>Neopterygii</taxon>
        <taxon>Teleostei</taxon>
        <taxon>Neoteleostei</taxon>
        <taxon>Acanthomorphata</taxon>
        <taxon>Eupercaria</taxon>
        <taxon>Perciformes</taxon>
        <taxon>Cottioidei</taxon>
        <taxon>Cottales</taxon>
        <taxon>Liparidae</taxon>
        <taxon>Liparis</taxon>
    </lineage>
</organism>
<dbReference type="PROSITE" id="PS50067">
    <property type="entry name" value="KINESIN_MOTOR_2"/>
    <property type="match status" value="1"/>
</dbReference>
<dbReference type="Gene3D" id="3.40.850.10">
    <property type="entry name" value="Kinesin motor domain"/>
    <property type="match status" value="1"/>
</dbReference>
<dbReference type="OrthoDB" id="3176171at2759"/>
<protein>
    <submittedName>
        <fullName evidence="5">StAR-related lipid transfer protein 9</fullName>
    </submittedName>
</protein>
<dbReference type="Proteomes" id="UP000314294">
    <property type="component" value="Unassembled WGS sequence"/>
</dbReference>
<sequence>MANVKVAVRVRPLSARERADEGRLAVQVEDKLVRVKHVKLDGRGDGAVDSREKLLEFCFDYCYWSVDPAEPHYASQEESRKRDLL</sequence>
<dbReference type="SUPFAM" id="SSF52540">
    <property type="entry name" value="P-loop containing nucleoside triphosphate hydrolases"/>
    <property type="match status" value="1"/>
</dbReference>
<dbReference type="GO" id="GO:0008017">
    <property type="term" value="F:microtubule binding"/>
    <property type="evidence" value="ECO:0007669"/>
    <property type="project" value="InterPro"/>
</dbReference>
<evidence type="ECO:0000256" key="1">
    <source>
        <dbReference type="ARBA" id="ARBA00022741"/>
    </source>
</evidence>
<dbReference type="GO" id="GO:0003777">
    <property type="term" value="F:microtubule motor activity"/>
    <property type="evidence" value="ECO:0007669"/>
    <property type="project" value="InterPro"/>
</dbReference>
<dbReference type="AlphaFoldDB" id="A0A4Z2GSP3"/>
<reference evidence="5 6" key="1">
    <citation type="submission" date="2019-03" db="EMBL/GenBank/DDBJ databases">
        <title>First draft genome of Liparis tanakae, snailfish: a comprehensive survey of snailfish specific genes.</title>
        <authorList>
            <person name="Kim W."/>
            <person name="Song I."/>
            <person name="Jeong J.-H."/>
            <person name="Kim D."/>
            <person name="Kim S."/>
            <person name="Ryu S."/>
            <person name="Song J.Y."/>
            <person name="Lee S.K."/>
        </authorList>
    </citation>
    <scope>NUCLEOTIDE SEQUENCE [LARGE SCALE GENOMIC DNA]</scope>
    <source>
        <tissue evidence="5">Muscle</tissue>
    </source>
</reference>
<evidence type="ECO:0000259" key="4">
    <source>
        <dbReference type="PROSITE" id="PS50067"/>
    </source>
</evidence>
<comment type="similarity">
    <text evidence="3">Belongs to the TRAFAC class myosin-kinesin ATPase superfamily. Kinesin family.</text>
</comment>
<dbReference type="PANTHER" id="PTHR47117:SF1">
    <property type="entry name" value="STAR-RELATED LIPID TRANSFER PROTEIN 9"/>
    <property type="match status" value="1"/>
</dbReference>
<evidence type="ECO:0000256" key="3">
    <source>
        <dbReference type="PROSITE-ProRule" id="PRU00283"/>
    </source>
</evidence>
<gene>
    <name evidence="5" type="primary">Stard9_0</name>
    <name evidence="5" type="ORF">EYF80_033252</name>
</gene>